<reference evidence="3 4" key="1">
    <citation type="submission" date="2016-10" db="EMBL/GenBank/DDBJ databases">
        <authorList>
            <person name="Varghese N."/>
            <person name="Submissions S."/>
        </authorList>
    </citation>
    <scope>NUCLEOTIDE SEQUENCE [LARGE SCALE GENOMIC DNA]</scope>
    <source>
        <strain evidence="3 4">PL 12/M</strain>
    </source>
</reference>
<dbReference type="Proteomes" id="UP000199259">
    <property type="component" value="Unassembled WGS sequence"/>
</dbReference>
<feature type="domain" description="GFO/IDH/MocA-like oxidoreductase" evidence="2">
    <location>
        <begin position="127"/>
        <end position="249"/>
    </location>
</feature>
<accession>A0A7Z7FC16</accession>
<feature type="domain" description="Gfo/Idh/MocA-like oxidoreductase N-terminal" evidence="1">
    <location>
        <begin position="4"/>
        <end position="114"/>
    </location>
</feature>
<dbReference type="SUPFAM" id="SSF55347">
    <property type="entry name" value="Glyceraldehyde-3-phosphate dehydrogenase-like, C-terminal domain"/>
    <property type="match status" value="1"/>
</dbReference>
<organism evidence="3 4">
    <name type="scientific">Methanolobus vulcani</name>
    <dbReference type="NCBI Taxonomy" id="38026"/>
    <lineage>
        <taxon>Archaea</taxon>
        <taxon>Methanobacteriati</taxon>
        <taxon>Methanobacteriota</taxon>
        <taxon>Stenosarchaea group</taxon>
        <taxon>Methanomicrobia</taxon>
        <taxon>Methanosarcinales</taxon>
        <taxon>Methanosarcinaceae</taxon>
        <taxon>Methanolobus</taxon>
    </lineage>
</organism>
<comment type="caution">
    <text evidence="3">The sequence shown here is derived from an EMBL/GenBank/DDBJ whole genome shotgun (WGS) entry which is preliminary data.</text>
</comment>
<dbReference type="InterPro" id="IPR000683">
    <property type="entry name" value="Gfo/Idh/MocA-like_OxRdtase_N"/>
</dbReference>
<dbReference type="PANTHER" id="PTHR43377">
    <property type="entry name" value="BILIVERDIN REDUCTASE A"/>
    <property type="match status" value="1"/>
</dbReference>
<dbReference type="Gene3D" id="3.40.50.720">
    <property type="entry name" value="NAD(P)-binding Rossmann-like Domain"/>
    <property type="match status" value="1"/>
</dbReference>
<proteinExistence type="predicted"/>
<evidence type="ECO:0000259" key="2">
    <source>
        <dbReference type="Pfam" id="PF22725"/>
    </source>
</evidence>
<dbReference type="InterPro" id="IPR051450">
    <property type="entry name" value="Gfo/Idh/MocA_Oxidoreductases"/>
</dbReference>
<protein>
    <submittedName>
        <fullName evidence="3">Predicted dehydrogenase</fullName>
    </submittedName>
</protein>
<evidence type="ECO:0000259" key="1">
    <source>
        <dbReference type="Pfam" id="PF01408"/>
    </source>
</evidence>
<dbReference type="RefSeq" id="WP_091709089.1">
    <property type="nucleotide sequence ID" value="NZ_FNCA01000002.1"/>
</dbReference>
<name>A0A7Z7FC16_9EURY</name>
<dbReference type="InterPro" id="IPR055170">
    <property type="entry name" value="GFO_IDH_MocA-like_dom"/>
</dbReference>
<dbReference type="OrthoDB" id="25239at2157"/>
<evidence type="ECO:0000313" key="4">
    <source>
        <dbReference type="Proteomes" id="UP000199259"/>
    </source>
</evidence>
<dbReference type="Gene3D" id="3.30.360.10">
    <property type="entry name" value="Dihydrodipicolinate Reductase, domain 2"/>
    <property type="match status" value="1"/>
</dbReference>
<dbReference type="InterPro" id="IPR036291">
    <property type="entry name" value="NAD(P)-bd_dom_sf"/>
</dbReference>
<dbReference type="EMBL" id="FNCA01000002">
    <property type="protein sequence ID" value="SDF57829.1"/>
    <property type="molecule type" value="Genomic_DNA"/>
</dbReference>
<dbReference type="Pfam" id="PF22725">
    <property type="entry name" value="GFO_IDH_MocA_C3"/>
    <property type="match status" value="1"/>
</dbReference>
<dbReference type="SUPFAM" id="SSF51735">
    <property type="entry name" value="NAD(P)-binding Rossmann-fold domains"/>
    <property type="match status" value="1"/>
</dbReference>
<dbReference type="Pfam" id="PF01408">
    <property type="entry name" value="GFO_IDH_MocA"/>
    <property type="match status" value="1"/>
</dbReference>
<dbReference type="PANTHER" id="PTHR43377:SF1">
    <property type="entry name" value="BILIVERDIN REDUCTASE A"/>
    <property type="match status" value="1"/>
</dbReference>
<dbReference type="AlphaFoldDB" id="A0A7Z7FC16"/>
<dbReference type="GO" id="GO:0000166">
    <property type="term" value="F:nucleotide binding"/>
    <property type="evidence" value="ECO:0007669"/>
    <property type="project" value="InterPro"/>
</dbReference>
<keyword evidence="4" id="KW-1185">Reference proteome</keyword>
<evidence type="ECO:0000313" key="3">
    <source>
        <dbReference type="EMBL" id="SDF57829.1"/>
    </source>
</evidence>
<gene>
    <name evidence="3" type="ORF">SAMN04488589_0936</name>
</gene>
<sequence length="333" mass="37815">MLGLVIGCGSIGKRHISNLIKLKNCQVIAYDISENQRLQVEDKFKITVFDNLCDAFEQKPMFAVICSPTYLHIEHAILAAQNGCHLFIEKPLSNLMTGMNTLFEDVSSQKLITFIGCNMRFHPGPSKVKEIISSGKIGKILYARIETSSYLPGWRPEQDYKKSYSANEQQGGGCVLDSIHELDLACWYLGDVKSVFSVTRNLGFLGIDAEEISEIISDFYSGTIASIHLDYVSQNYVRRNHIIGEYGSIFWDFNCVTVDVYLASTNEWEVHKLPENYDLNEMYIDEMRYFISCITDKTDSFNDIGFALKTLRYALAVKESSELKCMVTLEEIE</sequence>